<feature type="transmembrane region" description="Helical" evidence="1">
    <location>
        <begin position="28"/>
        <end position="47"/>
    </location>
</feature>
<evidence type="ECO:0000256" key="1">
    <source>
        <dbReference type="SAM" id="Phobius"/>
    </source>
</evidence>
<reference evidence="2 3" key="1">
    <citation type="submission" date="2016-10" db="EMBL/GenBank/DDBJ databases">
        <authorList>
            <person name="de Groot N.N."/>
        </authorList>
    </citation>
    <scope>NUCLEOTIDE SEQUENCE [LARGE SCALE GENOMIC DNA]</scope>
    <source>
        <strain evidence="2 3">DSM 21039</strain>
    </source>
</reference>
<evidence type="ECO:0000313" key="2">
    <source>
        <dbReference type="EMBL" id="SEL63361.1"/>
    </source>
</evidence>
<feature type="transmembrane region" description="Helical" evidence="1">
    <location>
        <begin position="173"/>
        <end position="204"/>
    </location>
</feature>
<evidence type="ECO:0000313" key="3">
    <source>
        <dbReference type="Proteomes" id="UP000198984"/>
    </source>
</evidence>
<dbReference type="Proteomes" id="UP000198984">
    <property type="component" value="Unassembled WGS sequence"/>
</dbReference>
<sequence length="521" mass="60128">MKEGAIIPVDIPDESFKSYLLKNRFNRIVLLIAAVAIIIQFSVFKYFYPYASYIHGDSFVYLAIAYDNLDIESYMVGYGRFLRIFSVFSSSDMVLTAFQYLLIQGSALFLLFTTFYFYRPVKAVKVILLAFMVLNPLFLYMGNMISSDGLFLALSLIWITLLLWIIHRPNTNLIIWHTLVLFIAFTVRYNALIYPVIAAVVFLVSRMQVRKKLAGAGTGILLCGLFVLYTGNKYQALTGIWQYSPFSGWLMANNAMYAYRHVDSAARKPVPVRFKTLDNMIRTHFDSTRDVKKYPAEGLMASTVYMWSSGMPLYAYRDKQFKKDTTASELRKWATMGPLYKAYGAYIIRKYPWHYLRYFIWPNANKYYAPPVEFLESYNSGSYKVAPIAQLWFGYKSTRVKTRTKDLQIKLLDFYPIFSGIINVVMACCLICFFMLDGLRMNMLFRKGMLLAGAIWLLNAGFTIFASSAALRFQSFPIMLTTVFTGLLLDWIWKMGIKEQHEARQIKEKDQQAKLISEALA</sequence>
<keyword evidence="1" id="KW-0472">Membrane</keyword>
<keyword evidence="1" id="KW-0812">Transmembrane</keyword>
<keyword evidence="3" id="KW-1185">Reference proteome</keyword>
<dbReference type="EMBL" id="FOBB01000002">
    <property type="protein sequence ID" value="SEL63361.1"/>
    <property type="molecule type" value="Genomic_DNA"/>
</dbReference>
<organism evidence="2 3">
    <name type="scientific">Chitinophaga rupis</name>
    <dbReference type="NCBI Taxonomy" id="573321"/>
    <lineage>
        <taxon>Bacteria</taxon>
        <taxon>Pseudomonadati</taxon>
        <taxon>Bacteroidota</taxon>
        <taxon>Chitinophagia</taxon>
        <taxon>Chitinophagales</taxon>
        <taxon>Chitinophagaceae</taxon>
        <taxon>Chitinophaga</taxon>
    </lineage>
</organism>
<protein>
    <recommendedName>
        <fullName evidence="4">Dolichyl-phosphate-mannose-protein mannosyltransferase</fullName>
    </recommendedName>
</protein>
<keyword evidence="1" id="KW-1133">Transmembrane helix</keyword>
<dbReference type="AlphaFoldDB" id="A0A1H7RSZ8"/>
<proteinExistence type="predicted"/>
<feature type="transmembrane region" description="Helical" evidence="1">
    <location>
        <begin position="149"/>
        <end position="167"/>
    </location>
</feature>
<feature type="transmembrane region" description="Helical" evidence="1">
    <location>
        <begin position="476"/>
        <end position="493"/>
    </location>
</feature>
<feature type="transmembrane region" description="Helical" evidence="1">
    <location>
        <begin position="93"/>
        <end position="117"/>
    </location>
</feature>
<gene>
    <name evidence="2" type="ORF">SAMN04488505_102724</name>
</gene>
<name>A0A1H7RSZ8_9BACT</name>
<feature type="transmembrane region" description="Helical" evidence="1">
    <location>
        <begin position="414"/>
        <end position="436"/>
    </location>
</feature>
<accession>A0A1H7RSZ8</accession>
<feature type="transmembrane region" description="Helical" evidence="1">
    <location>
        <begin position="448"/>
        <end position="470"/>
    </location>
</feature>
<dbReference type="STRING" id="573321.SAMN04488505_102724"/>
<evidence type="ECO:0008006" key="4">
    <source>
        <dbReference type="Google" id="ProtNLM"/>
    </source>
</evidence>
<feature type="transmembrane region" description="Helical" evidence="1">
    <location>
        <begin position="123"/>
        <end position="142"/>
    </location>
</feature>